<dbReference type="OrthoDB" id="3186364at2"/>
<gene>
    <name evidence="6" type="ORF">SAMN05421504_109218</name>
</gene>
<feature type="DNA-binding region" description="H-T-H motif" evidence="4">
    <location>
        <begin position="38"/>
        <end position="57"/>
    </location>
</feature>
<dbReference type="PRINTS" id="PR00455">
    <property type="entry name" value="HTHTETR"/>
</dbReference>
<dbReference type="InterPro" id="IPR050109">
    <property type="entry name" value="HTH-type_TetR-like_transc_reg"/>
</dbReference>
<dbReference type="Gene3D" id="1.10.357.10">
    <property type="entry name" value="Tetracycline Repressor, domain 2"/>
    <property type="match status" value="1"/>
</dbReference>
<dbReference type="Proteomes" id="UP000199515">
    <property type="component" value="Unassembled WGS sequence"/>
</dbReference>
<reference evidence="6 7" key="1">
    <citation type="submission" date="2016-10" db="EMBL/GenBank/DDBJ databases">
        <authorList>
            <person name="de Groot N.N."/>
        </authorList>
    </citation>
    <scope>NUCLEOTIDE SEQUENCE [LARGE SCALE GENOMIC DNA]</scope>
    <source>
        <strain evidence="6 7">CPCC 202699</strain>
    </source>
</reference>
<accession>A0A1H3QAA2</accession>
<organism evidence="6 7">
    <name type="scientific">Amycolatopsis xylanica</name>
    <dbReference type="NCBI Taxonomy" id="589385"/>
    <lineage>
        <taxon>Bacteria</taxon>
        <taxon>Bacillati</taxon>
        <taxon>Actinomycetota</taxon>
        <taxon>Actinomycetes</taxon>
        <taxon>Pseudonocardiales</taxon>
        <taxon>Pseudonocardiaceae</taxon>
        <taxon>Amycolatopsis</taxon>
    </lineage>
</organism>
<keyword evidence="2 4" id="KW-0238">DNA-binding</keyword>
<evidence type="ECO:0000259" key="5">
    <source>
        <dbReference type="PROSITE" id="PS50977"/>
    </source>
</evidence>
<dbReference type="GO" id="GO:0003700">
    <property type="term" value="F:DNA-binding transcription factor activity"/>
    <property type="evidence" value="ECO:0007669"/>
    <property type="project" value="TreeGrafter"/>
</dbReference>
<feature type="domain" description="HTH tetR-type" evidence="5">
    <location>
        <begin position="15"/>
        <end position="75"/>
    </location>
</feature>
<evidence type="ECO:0000256" key="2">
    <source>
        <dbReference type="ARBA" id="ARBA00023125"/>
    </source>
</evidence>
<evidence type="ECO:0000256" key="4">
    <source>
        <dbReference type="PROSITE-ProRule" id="PRU00335"/>
    </source>
</evidence>
<dbReference type="RefSeq" id="WP_091296514.1">
    <property type="nucleotide sequence ID" value="NZ_FNON01000009.1"/>
</dbReference>
<dbReference type="PANTHER" id="PTHR30055:SF234">
    <property type="entry name" value="HTH-TYPE TRANSCRIPTIONAL REGULATOR BETI"/>
    <property type="match status" value="1"/>
</dbReference>
<dbReference type="PROSITE" id="PS50977">
    <property type="entry name" value="HTH_TETR_2"/>
    <property type="match status" value="1"/>
</dbReference>
<dbReference type="InterPro" id="IPR009057">
    <property type="entry name" value="Homeodomain-like_sf"/>
</dbReference>
<dbReference type="STRING" id="589385.SAMN05421504_109218"/>
<sequence>MAAGTAEIREDTAPEKTRTRLLTTALRLFTEHGVEGTSLQMIADALGVTKAAVYYHFKTKDEIAEAVAEPGMRELAALVQEGLKVRRRGAQIDFVLEGFVDLVVRHRSLVALFSSDPGIARALERGFHTSVDMKEGLITLFVGEDPDVSGVITAHVLLTGLALTGGAPTLADLDDETLRASLLEVGRKLLGRRARRIC</sequence>
<dbReference type="InterPro" id="IPR023772">
    <property type="entry name" value="DNA-bd_HTH_TetR-type_CS"/>
</dbReference>
<evidence type="ECO:0000313" key="6">
    <source>
        <dbReference type="EMBL" id="SDZ10482.1"/>
    </source>
</evidence>
<dbReference type="SUPFAM" id="SSF46689">
    <property type="entry name" value="Homeodomain-like"/>
    <property type="match status" value="1"/>
</dbReference>
<evidence type="ECO:0000256" key="1">
    <source>
        <dbReference type="ARBA" id="ARBA00023015"/>
    </source>
</evidence>
<proteinExistence type="predicted"/>
<keyword evidence="1" id="KW-0805">Transcription regulation</keyword>
<dbReference type="GO" id="GO:0000976">
    <property type="term" value="F:transcription cis-regulatory region binding"/>
    <property type="evidence" value="ECO:0007669"/>
    <property type="project" value="TreeGrafter"/>
</dbReference>
<dbReference type="PANTHER" id="PTHR30055">
    <property type="entry name" value="HTH-TYPE TRANSCRIPTIONAL REGULATOR RUTR"/>
    <property type="match status" value="1"/>
</dbReference>
<evidence type="ECO:0000313" key="7">
    <source>
        <dbReference type="Proteomes" id="UP000199515"/>
    </source>
</evidence>
<dbReference type="PROSITE" id="PS01081">
    <property type="entry name" value="HTH_TETR_1"/>
    <property type="match status" value="1"/>
</dbReference>
<keyword evidence="3" id="KW-0804">Transcription</keyword>
<name>A0A1H3QAA2_9PSEU</name>
<dbReference type="AlphaFoldDB" id="A0A1H3QAA2"/>
<dbReference type="InterPro" id="IPR001647">
    <property type="entry name" value="HTH_TetR"/>
</dbReference>
<dbReference type="Pfam" id="PF00440">
    <property type="entry name" value="TetR_N"/>
    <property type="match status" value="1"/>
</dbReference>
<dbReference type="EMBL" id="FNON01000009">
    <property type="protein sequence ID" value="SDZ10482.1"/>
    <property type="molecule type" value="Genomic_DNA"/>
</dbReference>
<keyword evidence="7" id="KW-1185">Reference proteome</keyword>
<evidence type="ECO:0000256" key="3">
    <source>
        <dbReference type="ARBA" id="ARBA00023163"/>
    </source>
</evidence>
<protein>
    <submittedName>
        <fullName evidence="6">DNA-binding transcriptional regulator, AcrR family</fullName>
    </submittedName>
</protein>